<evidence type="ECO:0000313" key="2">
    <source>
        <dbReference type="Proteomes" id="UP001344888"/>
    </source>
</evidence>
<accession>A0AAW9NQ99</accession>
<gene>
    <name evidence="1" type="ORF">P9B03_06815</name>
</gene>
<dbReference type="RefSeq" id="WP_326122730.1">
    <property type="nucleotide sequence ID" value="NZ_JARSFG010000010.1"/>
</dbReference>
<keyword evidence="2" id="KW-1185">Reference proteome</keyword>
<organism evidence="1 2">
    <name type="scientific">Metasolibacillus meyeri</name>
    <dbReference type="NCBI Taxonomy" id="1071052"/>
    <lineage>
        <taxon>Bacteria</taxon>
        <taxon>Bacillati</taxon>
        <taxon>Bacillota</taxon>
        <taxon>Bacilli</taxon>
        <taxon>Bacillales</taxon>
        <taxon>Caryophanaceae</taxon>
        <taxon>Metasolibacillus</taxon>
    </lineage>
</organism>
<comment type="caution">
    <text evidence="1">The sequence shown here is derived from an EMBL/GenBank/DDBJ whole genome shotgun (WGS) entry which is preliminary data.</text>
</comment>
<dbReference type="SUPFAM" id="SSF50998">
    <property type="entry name" value="Quinoprotein alcohol dehydrogenase-like"/>
    <property type="match status" value="1"/>
</dbReference>
<sequence length="121" mass="13774">MNSSESSVHIDDCYCMCKHGSNKVLFYTYSEFELSELNLDTFEIKNKVAPTEVAGSSAIVSCRNKVYFFSPYGAEHTIYLWDMEKNAISTIGKYPQHLRGIHEGLFLAFSESSYTIIELSF</sequence>
<dbReference type="InterPro" id="IPR011047">
    <property type="entry name" value="Quinoprotein_ADH-like_sf"/>
</dbReference>
<reference evidence="1 2" key="1">
    <citation type="submission" date="2023-03" db="EMBL/GenBank/DDBJ databases">
        <title>Bacillus Genome Sequencing.</title>
        <authorList>
            <person name="Dunlap C."/>
        </authorList>
    </citation>
    <scope>NUCLEOTIDE SEQUENCE [LARGE SCALE GENOMIC DNA]</scope>
    <source>
        <strain evidence="1 2">B-59205</strain>
    </source>
</reference>
<protein>
    <submittedName>
        <fullName evidence="1">Uncharacterized protein</fullName>
    </submittedName>
</protein>
<dbReference type="Proteomes" id="UP001344888">
    <property type="component" value="Unassembled WGS sequence"/>
</dbReference>
<evidence type="ECO:0000313" key="1">
    <source>
        <dbReference type="EMBL" id="MEC1178190.1"/>
    </source>
</evidence>
<name>A0AAW9NQ99_9BACL</name>
<dbReference type="EMBL" id="JARSFG010000010">
    <property type="protein sequence ID" value="MEC1178190.1"/>
    <property type="molecule type" value="Genomic_DNA"/>
</dbReference>
<dbReference type="AlphaFoldDB" id="A0AAW9NQ99"/>
<proteinExistence type="predicted"/>